<dbReference type="AlphaFoldDB" id="A0A2W5QFD9"/>
<evidence type="ECO:0000256" key="4">
    <source>
        <dbReference type="ARBA" id="ARBA00022553"/>
    </source>
</evidence>
<keyword evidence="12 13" id="KW-0472">Membrane</keyword>
<evidence type="ECO:0000256" key="10">
    <source>
        <dbReference type="ARBA" id="ARBA00022989"/>
    </source>
</evidence>
<dbReference type="SUPFAM" id="SSF55874">
    <property type="entry name" value="ATPase domain of HSP90 chaperone/DNA topoisomerase II/histidine kinase"/>
    <property type="match status" value="1"/>
</dbReference>
<organism evidence="16 17">
    <name type="scientific">Variovorax paradoxus</name>
    <dbReference type="NCBI Taxonomy" id="34073"/>
    <lineage>
        <taxon>Bacteria</taxon>
        <taxon>Pseudomonadati</taxon>
        <taxon>Pseudomonadota</taxon>
        <taxon>Betaproteobacteria</taxon>
        <taxon>Burkholderiales</taxon>
        <taxon>Comamonadaceae</taxon>
        <taxon>Variovorax</taxon>
    </lineage>
</organism>
<protein>
    <recommendedName>
        <fullName evidence="3">histidine kinase</fullName>
        <ecNumber evidence="3">2.7.13.3</ecNumber>
    </recommendedName>
</protein>
<dbReference type="InterPro" id="IPR003660">
    <property type="entry name" value="HAMP_dom"/>
</dbReference>
<dbReference type="GO" id="GO:0005524">
    <property type="term" value="F:ATP binding"/>
    <property type="evidence" value="ECO:0007669"/>
    <property type="project" value="UniProtKB-KW"/>
</dbReference>
<dbReference type="Gene3D" id="1.10.287.130">
    <property type="match status" value="1"/>
</dbReference>
<comment type="catalytic activity">
    <reaction evidence="1">
        <text>ATP + protein L-histidine = ADP + protein N-phospho-L-histidine.</text>
        <dbReference type="EC" id="2.7.13.3"/>
    </reaction>
</comment>
<evidence type="ECO:0000313" key="16">
    <source>
        <dbReference type="EMBL" id="PZQ75958.1"/>
    </source>
</evidence>
<keyword evidence="6 13" id="KW-0812">Transmembrane</keyword>
<dbReference type="SUPFAM" id="SSF47384">
    <property type="entry name" value="Homodimeric domain of signal transducing histidine kinase"/>
    <property type="match status" value="1"/>
</dbReference>
<feature type="transmembrane region" description="Helical" evidence="13">
    <location>
        <begin position="165"/>
        <end position="183"/>
    </location>
</feature>
<evidence type="ECO:0000256" key="11">
    <source>
        <dbReference type="ARBA" id="ARBA00023012"/>
    </source>
</evidence>
<evidence type="ECO:0000256" key="8">
    <source>
        <dbReference type="ARBA" id="ARBA00022777"/>
    </source>
</evidence>
<evidence type="ECO:0000256" key="6">
    <source>
        <dbReference type="ARBA" id="ARBA00022692"/>
    </source>
</evidence>
<gene>
    <name evidence="16" type="ORF">DI563_08270</name>
</gene>
<comment type="subcellular location">
    <subcellularLocation>
        <location evidence="2">Membrane</location>
        <topology evidence="2">Multi-pass membrane protein</topology>
    </subcellularLocation>
</comment>
<dbReference type="Pfam" id="PF02518">
    <property type="entry name" value="HATPase_c"/>
    <property type="match status" value="1"/>
</dbReference>
<evidence type="ECO:0000256" key="1">
    <source>
        <dbReference type="ARBA" id="ARBA00000085"/>
    </source>
</evidence>
<keyword evidence="7" id="KW-0547">Nucleotide-binding</keyword>
<dbReference type="GO" id="GO:0005886">
    <property type="term" value="C:plasma membrane"/>
    <property type="evidence" value="ECO:0007669"/>
    <property type="project" value="TreeGrafter"/>
</dbReference>
<keyword evidence="4" id="KW-0597">Phosphoprotein</keyword>
<name>A0A2W5QFD9_VARPD</name>
<dbReference type="EMBL" id="QFPP01000068">
    <property type="protein sequence ID" value="PZQ75958.1"/>
    <property type="molecule type" value="Genomic_DNA"/>
</dbReference>
<dbReference type="InterPro" id="IPR004358">
    <property type="entry name" value="Sig_transdc_His_kin-like_C"/>
</dbReference>
<feature type="domain" description="Histidine kinase" evidence="14">
    <location>
        <begin position="248"/>
        <end position="454"/>
    </location>
</feature>
<evidence type="ECO:0000313" key="17">
    <source>
        <dbReference type="Proteomes" id="UP000249135"/>
    </source>
</evidence>
<proteinExistence type="predicted"/>
<dbReference type="InterPro" id="IPR003661">
    <property type="entry name" value="HisK_dim/P_dom"/>
</dbReference>
<dbReference type="PROSITE" id="PS50885">
    <property type="entry name" value="HAMP"/>
    <property type="match status" value="1"/>
</dbReference>
<dbReference type="InterPro" id="IPR005467">
    <property type="entry name" value="His_kinase_dom"/>
</dbReference>
<dbReference type="PRINTS" id="PR00344">
    <property type="entry name" value="BCTRLSENSOR"/>
</dbReference>
<dbReference type="InterPro" id="IPR003594">
    <property type="entry name" value="HATPase_dom"/>
</dbReference>
<evidence type="ECO:0000259" key="15">
    <source>
        <dbReference type="PROSITE" id="PS50885"/>
    </source>
</evidence>
<feature type="transmembrane region" description="Helical" evidence="13">
    <location>
        <begin position="21"/>
        <end position="44"/>
    </location>
</feature>
<dbReference type="PANTHER" id="PTHR45436">
    <property type="entry name" value="SENSOR HISTIDINE KINASE YKOH"/>
    <property type="match status" value="1"/>
</dbReference>
<dbReference type="SMART" id="SM00388">
    <property type="entry name" value="HisKA"/>
    <property type="match status" value="1"/>
</dbReference>
<reference evidence="16 17" key="1">
    <citation type="submission" date="2017-08" db="EMBL/GenBank/DDBJ databases">
        <title>Infants hospitalized years apart are colonized by the same room-sourced microbial strains.</title>
        <authorList>
            <person name="Brooks B."/>
            <person name="Olm M.R."/>
            <person name="Firek B.A."/>
            <person name="Baker R."/>
            <person name="Thomas B.C."/>
            <person name="Morowitz M.J."/>
            <person name="Banfield J.F."/>
        </authorList>
    </citation>
    <scope>NUCLEOTIDE SEQUENCE [LARGE SCALE GENOMIC DNA]</scope>
    <source>
        <strain evidence="16">S2_005_003_R2_41</strain>
    </source>
</reference>
<dbReference type="GO" id="GO:0000155">
    <property type="term" value="F:phosphorelay sensor kinase activity"/>
    <property type="evidence" value="ECO:0007669"/>
    <property type="project" value="InterPro"/>
</dbReference>
<dbReference type="InterPro" id="IPR036890">
    <property type="entry name" value="HATPase_C_sf"/>
</dbReference>
<dbReference type="EC" id="2.7.13.3" evidence="3"/>
<dbReference type="InterPro" id="IPR050428">
    <property type="entry name" value="TCS_sensor_his_kinase"/>
</dbReference>
<dbReference type="CDD" id="cd00082">
    <property type="entry name" value="HisKA"/>
    <property type="match status" value="1"/>
</dbReference>
<dbReference type="PANTHER" id="PTHR45436:SF14">
    <property type="entry name" value="SENSOR PROTEIN QSEC"/>
    <property type="match status" value="1"/>
</dbReference>
<evidence type="ECO:0000256" key="5">
    <source>
        <dbReference type="ARBA" id="ARBA00022679"/>
    </source>
</evidence>
<keyword evidence="11" id="KW-0902">Two-component regulatory system</keyword>
<dbReference type="Pfam" id="PF00512">
    <property type="entry name" value="HisKA"/>
    <property type="match status" value="1"/>
</dbReference>
<sequence length="454" mass="50125">MGLLSRARALPAAVDSLAGRLARTLILSVGSVWLACVLGVVWYIDREINYNFDNELVEVAHRMFDIAIEQYDAVSKGREPTQPLIAPPPLFIEDEVIYQIVNGGTRVLQRSSNARPDIFDVPLAPGFANNRPDWRIYTVRHPTRDLYMQVADPIEERRHAVNRTLLGLIVAMGAVLPLLALVLRQIARRELRVLQRLAGEISVRSSVDLRPITLPGLPHELRSVADDVNRLLERLSHALDVERALAANAAHELRTPLAAARLRLQTALEHDLARSDVEAALHALQTLSHRTEKLLQLSRAESGASLARTPVDLVRLAGTVAEEFWHDARIANRLHLNVPDEAVPPARGDVDALAIALRNLIENGLRYSRDGRVELAVELPCMLVVRDDGPGVTADQLQTLRQRHVRHSDDQAGYGLGMSIVSTIVQQHEATLELSSPPPGAQSGFEARIVLQPA</sequence>
<dbReference type="Proteomes" id="UP000249135">
    <property type="component" value="Unassembled WGS sequence"/>
</dbReference>
<keyword evidence="9" id="KW-0067">ATP-binding</keyword>
<dbReference type="Gene3D" id="3.30.565.10">
    <property type="entry name" value="Histidine kinase-like ATPase, C-terminal domain"/>
    <property type="match status" value="1"/>
</dbReference>
<evidence type="ECO:0000256" key="3">
    <source>
        <dbReference type="ARBA" id="ARBA00012438"/>
    </source>
</evidence>
<dbReference type="PROSITE" id="PS50109">
    <property type="entry name" value="HIS_KIN"/>
    <property type="match status" value="1"/>
</dbReference>
<keyword evidence="5" id="KW-0808">Transferase</keyword>
<evidence type="ECO:0000256" key="7">
    <source>
        <dbReference type="ARBA" id="ARBA00022741"/>
    </source>
</evidence>
<keyword evidence="10 13" id="KW-1133">Transmembrane helix</keyword>
<evidence type="ECO:0000256" key="2">
    <source>
        <dbReference type="ARBA" id="ARBA00004141"/>
    </source>
</evidence>
<evidence type="ECO:0000256" key="13">
    <source>
        <dbReference type="SAM" id="Phobius"/>
    </source>
</evidence>
<feature type="domain" description="HAMP" evidence="15">
    <location>
        <begin position="188"/>
        <end position="240"/>
    </location>
</feature>
<comment type="caution">
    <text evidence="16">The sequence shown here is derived from an EMBL/GenBank/DDBJ whole genome shotgun (WGS) entry which is preliminary data.</text>
</comment>
<dbReference type="InterPro" id="IPR036097">
    <property type="entry name" value="HisK_dim/P_sf"/>
</dbReference>
<evidence type="ECO:0000256" key="9">
    <source>
        <dbReference type="ARBA" id="ARBA00022840"/>
    </source>
</evidence>
<keyword evidence="8 16" id="KW-0418">Kinase</keyword>
<evidence type="ECO:0000256" key="12">
    <source>
        <dbReference type="ARBA" id="ARBA00023136"/>
    </source>
</evidence>
<evidence type="ECO:0000259" key="14">
    <source>
        <dbReference type="PROSITE" id="PS50109"/>
    </source>
</evidence>
<accession>A0A2W5QFD9</accession>
<dbReference type="SMART" id="SM00387">
    <property type="entry name" value="HATPase_c"/>
    <property type="match status" value="1"/>
</dbReference>